<sequence>MMRRPHFIVVAALLLLAAFCRPSLTAEVKPDCSEQVVQLAPCLSYVSGDDPKPPEDCCDALTTVVVETPTCICEIIEGGENATASTGLLAINLTLVKQLPKECGVQEQIKIDESHCPVSCAELLTLVLSASSSSTSLLWRRAMKGMVVGKQGWELPAPVVVQDKVRMPAADCTHDDREQLTYFPLLCVGFGNQTLAPPSGPGVTSAPAQESAAVLRGQSIPSSFVWSLIISVGLWVRRP</sequence>
<evidence type="ECO:0000256" key="3">
    <source>
        <dbReference type="ARBA" id="ARBA00023157"/>
    </source>
</evidence>
<protein>
    <recommendedName>
        <fullName evidence="6">Bifunctional inhibitor/plant lipid transfer protein/seed storage helical domain-containing protein</fullName>
    </recommendedName>
</protein>
<dbReference type="PANTHER" id="PTHR33044">
    <property type="entry name" value="BIFUNCTIONAL INHIBITOR/LIPID-TRANSFER PROTEIN/SEED STORAGE 2S ALBUMIN SUPERFAMILY PROTEIN-RELATED"/>
    <property type="match status" value="1"/>
</dbReference>
<dbReference type="AlphaFoldDB" id="A0A176VZS0"/>
<dbReference type="Gene3D" id="1.10.110.10">
    <property type="entry name" value="Plant lipid-transfer and hydrophobic proteins"/>
    <property type="match status" value="1"/>
</dbReference>
<comment type="caution">
    <text evidence="7">The sequence shown here is derived from an EMBL/GenBank/DDBJ whole genome shotgun (WGS) entry which is preliminary data.</text>
</comment>
<dbReference type="InterPro" id="IPR016140">
    <property type="entry name" value="Bifunc_inhib/LTP/seed_store"/>
</dbReference>
<dbReference type="GO" id="GO:0006869">
    <property type="term" value="P:lipid transport"/>
    <property type="evidence" value="ECO:0007669"/>
    <property type="project" value="InterPro"/>
</dbReference>
<feature type="domain" description="Bifunctional inhibitor/plant lipid transfer protein/seed storage helical" evidence="6">
    <location>
        <begin position="32"/>
        <end position="116"/>
    </location>
</feature>
<evidence type="ECO:0000256" key="4">
    <source>
        <dbReference type="ARBA" id="ARBA00023180"/>
    </source>
</evidence>
<dbReference type="SUPFAM" id="SSF47699">
    <property type="entry name" value="Bifunctional inhibitor/lipid-transfer protein/seed storage 2S albumin"/>
    <property type="match status" value="1"/>
</dbReference>
<dbReference type="Pfam" id="PF14368">
    <property type="entry name" value="LTP_2"/>
    <property type="match status" value="1"/>
</dbReference>
<feature type="chain" id="PRO_5008052226" description="Bifunctional inhibitor/plant lipid transfer protein/seed storage helical domain-containing protein" evidence="5">
    <location>
        <begin position="26"/>
        <end position="239"/>
    </location>
</feature>
<keyword evidence="2 5" id="KW-0732">Signal</keyword>
<organism evidence="7 8">
    <name type="scientific">Marchantia polymorpha subsp. ruderalis</name>
    <dbReference type="NCBI Taxonomy" id="1480154"/>
    <lineage>
        <taxon>Eukaryota</taxon>
        <taxon>Viridiplantae</taxon>
        <taxon>Streptophyta</taxon>
        <taxon>Embryophyta</taxon>
        <taxon>Marchantiophyta</taxon>
        <taxon>Marchantiopsida</taxon>
        <taxon>Marchantiidae</taxon>
        <taxon>Marchantiales</taxon>
        <taxon>Marchantiaceae</taxon>
        <taxon>Marchantia</taxon>
    </lineage>
</organism>
<evidence type="ECO:0000259" key="6">
    <source>
        <dbReference type="SMART" id="SM00499"/>
    </source>
</evidence>
<feature type="signal peptide" evidence="5">
    <location>
        <begin position="1"/>
        <end position="25"/>
    </location>
</feature>
<dbReference type="InterPro" id="IPR000528">
    <property type="entry name" value="Plant_nsLTP"/>
</dbReference>
<dbReference type="InterPro" id="IPR043325">
    <property type="entry name" value="LTSS"/>
</dbReference>
<evidence type="ECO:0000313" key="7">
    <source>
        <dbReference type="EMBL" id="OAE26314.1"/>
    </source>
</evidence>
<dbReference type="EMBL" id="LVLJ01002195">
    <property type="protein sequence ID" value="OAE26314.1"/>
    <property type="molecule type" value="Genomic_DNA"/>
</dbReference>
<dbReference type="CDD" id="cd00010">
    <property type="entry name" value="AAI_LTSS"/>
    <property type="match status" value="1"/>
</dbReference>
<dbReference type="PRINTS" id="PR00382">
    <property type="entry name" value="LIPIDTRNSFER"/>
</dbReference>
<evidence type="ECO:0000256" key="5">
    <source>
        <dbReference type="SAM" id="SignalP"/>
    </source>
</evidence>
<dbReference type="Proteomes" id="UP000077202">
    <property type="component" value="Unassembled WGS sequence"/>
</dbReference>
<accession>A0A176VZS0</accession>
<keyword evidence="3" id="KW-1015">Disulfide bond</keyword>
<dbReference type="InterPro" id="IPR036312">
    <property type="entry name" value="Bifun_inhib/LTP/seed_sf"/>
</dbReference>
<evidence type="ECO:0000313" key="8">
    <source>
        <dbReference type="Proteomes" id="UP000077202"/>
    </source>
</evidence>
<evidence type="ECO:0000256" key="1">
    <source>
        <dbReference type="ARBA" id="ARBA00009748"/>
    </source>
</evidence>
<dbReference type="GO" id="GO:0008289">
    <property type="term" value="F:lipid binding"/>
    <property type="evidence" value="ECO:0007669"/>
    <property type="project" value="InterPro"/>
</dbReference>
<keyword evidence="4" id="KW-0325">Glycoprotein</keyword>
<reference evidence="7" key="1">
    <citation type="submission" date="2016-03" db="EMBL/GenBank/DDBJ databases">
        <title>Mechanisms controlling the formation of the plant cell surface in tip-growing cells are functionally conserved among land plants.</title>
        <authorList>
            <person name="Honkanen S."/>
            <person name="Jones V.A."/>
            <person name="Morieri G."/>
            <person name="Champion C."/>
            <person name="Hetherington A.J."/>
            <person name="Kelly S."/>
            <person name="Saint-Marcoux D."/>
            <person name="Proust H."/>
            <person name="Prescott H."/>
            <person name="Dolan L."/>
        </authorList>
    </citation>
    <scope>NUCLEOTIDE SEQUENCE [LARGE SCALE GENOMIC DNA]</scope>
    <source>
        <tissue evidence="7">Whole gametophyte</tissue>
    </source>
</reference>
<gene>
    <name evidence="7" type="ORF">AXG93_3040s1320</name>
</gene>
<proteinExistence type="inferred from homology"/>
<keyword evidence="8" id="KW-1185">Reference proteome</keyword>
<name>A0A176VZS0_MARPO</name>
<dbReference type="SMART" id="SM00499">
    <property type="entry name" value="AAI"/>
    <property type="match status" value="1"/>
</dbReference>
<evidence type="ECO:0000256" key="2">
    <source>
        <dbReference type="ARBA" id="ARBA00022729"/>
    </source>
</evidence>
<comment type="similarity">
    <text evidence="1">Belongs to the plant LTP family.</text>
</comment>